<keyword evidence="7" id="KW-1185">Reference proteome</keyword>
<evidence type="ECO:0000256" key="5">
    <source>
        <dbReference type="ARBA" id="ARBA00023277"/>
    </source>
</evidence>
<dbReference type="InterPro" id="IPR006879">
    <property type="entry name" value="YdjC-like"/>
</dbReference>
<keyword evidence="5" id="KW-0119">Carbohydrate metabolism</keyword>
<dbReference type="InterPro" id="IPR011330">
    <property type="entry name" value="Glyco_hydro/deAcase_b/a-brl"/>
</dbReference>
<evidence type="ECO:0000313" key="7">
    <source>
        <dbReference type="Proteomes" id="UP000517315"/>
    </source>
</evidence>
<keyword evidence="3 6" id="KW-0378">Hydrolase</keyword>
<dbReference type="EC" id="3.5.1.105" evidence="6"/>
<evidence type="ECO:0000256" key="4">
    <source>
        <dbReference type="ARBA" id="ARBA00022842"/>
    </source>
</evidence>
<dbReference type="GO" id="GO:0036311">
    <property type="term" value="F:chitin disaccharide deacetylase activity"/>
    <property type="evidence" value="ECO:0007669"/>
    <property type="project" value="UniProtKB-EC"/>
</dbReference>
<proteinExistence type="predicted"/>
<dbReference type="InterPro" id="IPR022948">
    <property type="entry name" value="COD_ChbG_bac"/>
</dbReference>
<keyword evidence="2" id="KW-0479">Metal-binding</keyword>
<name>A0ABR6B543_9BACI</name>
<reference evidence="6 7" key="1">
    <citation type="submission" date="2020-08" db="EMBL/GenBank/DDBJ databases">
        <title>Functional genomics of gut bacteria from endangered species of beetles.</title>
        <authorList>
            <person name="Carlos-Shanley C."/>
        </authorList>
    </citation>
    <scope>NUCLEOTIDE SEQUENCE [LARGE SCALE GENOMIC DNA]</scope>
    <source>
        <strain evidence="6 7">S00152</strain>
    </source>
</reference>
<evidence type="ECO:0000256" key="3">
    <source>
        <dbReference type="ARBA" id="ARBA00022801"/>
    </source>
</evidence>
<evidence type="ECO:0000256" key="1">
    <source>
        <dbReference type="ARBA" id="ARBA00001946"/>
    </source>
</evidence>
<dbReference type="EMBL" id="JACJIG010000004">
    <property type="protein sequence ID" value="MBA8919262.1"/>
    <property type="molecule type" value="Genomic_DNA"/>
</dbReference>
<evidence type="ECO:0000256" key="2">
    <source>
        <dbReference type="ARBA" id="ARBA00022723"/>
    </source>
</evidence>
<comment type="cofactor">
    <cofactor evidence="1">
        <name>Mg(2+)</name>
        <dbReference type="ChEBI" id="CHEBI:18420"/>
    </cofactor>
</comment>
<dbReference type="Gene3D" id="3.20.20.370">
    <property type="entry name" value="Glycoside hydrolase/deacetylase"/>
    <property type="match status" value="1"/>
</dbReference>
<comment type="caution">
    <text evidence="6">The sequence shown here is derived from an EMBL/GenBank/DDBJ whole genome shotgun (WGS) entry which is preliminary data.</text>
</comment>
<dbReference type="Proteomes" id="UP000517315">
    <property type="component" value="Unassembled WGS sequence"/>
</dbReference>
<accession>A0ABR6B543</accession>
<evidence type="ECO:0000313" key="6">
    <source>
        <dbReference type="EMBL" id="MBA8919262.1"/>
    </source>
</evidence>
<gene>
    <name evidence="6" type="ORF">HNP39_003018</name>
</gene>
<keyword evidence="4" id="KW-0460">Magnesium</keyword>
<dbReference type="CDD" id="cd10803">
    <property type="entry name" value="YdjC_EF3048_like"/>
    <property type="match status" value="1"/>
</dbReference>
<dbReference type="PANTHER" id="PTHR31609">
    <property type="entry name" value="YDJC DEACETYLASE FAMILY MEMBER"/>
    <property type="match status" value="1"/>
</dbReference>
<dbReference type="PANTHER" id="PTHR31609:SF1">
    <property type="entry name" value="CARBOHYDRATE DEACETYLASE"/>
    <property type="match status" value="1"/>
</dbReference>
<dbReference type="SUPFAM" id="SSF88713">
    <property type="entry name" value="Glycoside hydrolase/deacetylase"/>
    <property type="match status" value="1"/>
</dbReference>
<organism evidence="6 7">
    <name type="scientific">Bacillus aerius</name>
    <dbReference type="NCBI Taxonomy" id="293388"/>
    <lineage>
        <taxon>Bacteria</taxon>
        <taxon>Bacillati</taxon>
        <taxon>Bacillota</taxon>
        <taxon>Bacilli</taxon>
        <taxon>Bacillales</taxon>
        <taxon>Bacillaceae</taxon>
        <taxon>Bacillus</taxon>
    </lineage>
</organism>
<protein>
    <submittedName>
        <fullName evidence="6">Glycoside hydrolase/deacetylase ChbG (UPF0249 family)</fullName>
        <ecNumber evidence="6">3.5.1.105</ecNumber>
    </submittedName>
</protein>
<dbReference type="RefSeq" id="WP_017366671.1">
    <property type="nucleotide sequence ID" value="NZ_JACJIG010000004.1"/>
</dbReference>
<sequence>MRLIINADDFGLTESVSKGILKGMQEGIITDTTMLTNTRHFDRSIELAKEAGIEAMGVHLNLTLLKPILESGKVQSIVDGKGNFYRKPSLIPSTFHKGEVRAELRAQIEKFLSSGLTLTHIDTHHGFSVMHAEMFQIILELAKEYRVPMRKDDVLTDDPFIKSQLAESGVKTTDVLCADFSVPIMQESVLINTIAKYKQTNATIEIPCHPGFVDDELRTISSLNDEREEDLQLLLKQEWLGYMKEQGIELISFSQL</sequence>
<dbReference type="Pfam" id="PF04794">
    <property type="entry name" value="YdjC"/>
    <property type="match status" value="1"/>
</dbReference>